<dbReference type="WBParaSite" id="HPBE_0001504401-mRNA-1">
    <property type="protein sequence ID" value="HPBE_0001504401-mRNA-1"/>
    <property type="gene ID" value="HPBE_0001504401"/>
</dbReference>
<gene>
    <name evidence="1" type="ORF">HPBE_LOCUS15045</name>
</gene>
<evidence type="ECO:0000313" key="3">
    <source>
        <dbReference type="WBParaSite" id="HPBE_0001504401-mRNA-1"/>
    </source>
</evidence>
<protein>
    <submittedName>
        <fullName evidence="3">Transposase</fullName>
    </submittedName>
</protein>
<dbReference type="OrthoDB" id="5900852at2759"/>
<evidence type="ECO:0000313" key="2">
    <source>
        <dbReference type="Proteomes" id="UP000050761"/>
    </source>
</evidence>
<organism evidence="2 3">
    <name type="scientific">Heligmosomoides polygyrus</name>
    <name type="common">Parasitic roundworm</name>
    <dbReference type="NCBI Taxonomy" id="6339"/>
    <lineage>
        <taxon>Eukaryota</taxon>
        <taxon>Metazoa</taxon>
        <taxon>Ecdysozoa</taxon>
        <taxon>Nematoda</taxon>
        <taxon>Chromadorea</taxon>
        <taxon>Rhabditida</taxon>
        <taxon>Rhabditina</taxon>
        <taxon>Rhabditomorpha</taxon>
        <taxon>Strongyloidea</taxon>
        <taxon>Heligmosomidae</taxon>
        <taxon>Heligmosomoides</taxon>
    </lineage>
</organism>
<reference evidence="3" key="2">
    <citation type="submission" date="2019-09" db="UniProtKB">
        <authorList>
            <consortium name="WormBaseParasite"/>
        </authorList>
    </citation>
    <scope>IDENTIFICATION</scope>
</reference>
<evidence type="ECO:0000313" key="1">
    <source>
        <dbReference type="EMBL" id="VDP01603.1"/>
    </source>
</evidence>
<keyword evidence="2" id="KW-1185">Reference proteome</keyword>
<dbReference type="EMBL" id="UZAH01028665">
    <property type="protein sequence ID" value="VDP01603.1"/>
    <property type="molecule type" value="Genomic_DNA"/>
</dbReference>
<proteinExistence type="predicted"/>
<sequence length="91" mass="10197">MDAPSCPVSVPDHGAYPARPLRFEPSPSELEFDRNADLLLQDDSLTLHIRSVVGALLEDRRLLKPVLARNRELHDEVVALRAENSMLKKIA</sequence>
<accession>A0A183G1H4</accession>
<name>A0A183G1H4_HELPZ</name>
<dbReference type="AlphaFoldDB" id="A0A183G1H4"/>
<accession>A0A3P8DZE2</accession>
<reference evidence="1 2" key="1">
    <citation type="submission" date="2018-11" db="EMBL/GenBank/DDBJ databases">
        <authorList>
            <consortium name="Pathogen Informatics"/>
        </authorList>
    </citation>
    <scope>NUCLEOTIDE SEQUENCE [LARGE SCALE GENOMIC DNA]</scope>
</reference>
<dbReference type="Proteomes" id="UP000050761">
    <property type="component" value="Unassembled WGS sequence"/>
</dbReference>